<protein>
    <submittedName>
        <fullName evidence="3">Uncharacterized protein</fullName>
    </submittedName>
</protein>
<dbReference type="Proteomes" id="UP000246702">
    <property type="component" value="Unassembled WGS sequence"/>
</dbReference>
<dbReference type="InterPro" id="IPR051196">
    <property type="entry name" value="RSAD2/Viperin_antiviral"/>
</dbReference>
<dbReference type="OrthoDB" id="549750at2759"/>
<organism evidence="3 4">
    <name type="scientific">Aspergillus sclerotioniger CBS 115572</name>
    <dbReference type="NCBI Taxonomy" id="1450535"/>
    <lineage>
        <taxon>Eukaryota</taxon>
        <taxon>Fungi</taxon>
        <taxon>Dikarya</taxon>
        <taxon>Ascomycota</taxon>
        <taxon>Pezizomycotina</taxon>
        <taxon>Eurotiomycetes</taxon>
        <taxon>Eurotiomycetidae</taxon>
        <taxon>Eurotiales</taxon>
        <taxon>Aspergillaceae</taxon>
        <taxon>Aspergillus</taxon>
        <taxon>Aspergillus subgen. Circumdati</taxon>
    </lineage>
</organism>
<dbReference type="InterPro" id="IPR058240">
    <property type="entry name" value="rSAM_sf"/>
</dbReference>
<evidence type="ECO:0000313" key="3">
    <source>
        <dbReference type="EMBL" id="PWY69645.1"/>
    </source>
</evidence>
<sequence>LILLKTVDIKKINFISREPFLDKQYLKKIINYCKKILYLKSVFIIINNNLITRKFLARYARNIDILAIFYTFFNKYINIKINRGSSNQVLKLYKIQDLYYKHDINFKLNIIVY</sequence>
<dbReference type="Gene3D" id="3.20.20.70">
    <property type="entry name" value="Aldolase class I"/>
    <property type="match status" value="1"/>
</dbReference>
<comment type="cofactor">
    <cofactor evidence="1">
        <name>[4Fe-4S] cluster</name>
        <dbReference type="ChEBI" id="CHEBI:49883"/>
    </cofactor>
</comment>
<dbReference type="STRING" id="1450535.A0A317V6I3"/>
<keyword evidence="2" id="KW-0479">Metal-binding</keyword>
<keyword evidence="4" id="KW-1185">Reference proteome</keyword>
<evidence type="ECO:0000313" key="4">
    <source>
        <dbReference type="Proteomes" id="UP000246702"/>
    </source>
</evidence>
<comment type="caution">
    <text evidence="3">The sequence shown here is derived from an EMBL/GenBank/DDBJ whole genome shotgun (WGS) entry which is preliminary data.</text>
</comment>
<dbReference type="InterPro" id="IPR013785">
    <property type="entry name" value="Aldolase_TIM"/>
</dbReference>
<dbReference type="AlphaFoldDB" id="A0A317V6I3"/>
<dbReference type="GeneID" id="37110802"/>
<dbReference type="SUPFAM" id="SSF102114">
    <property type="entry name" value="Radical SAM enzymes"/>
    <property type="match status" value="1"/>
</dbReference>
<dbReference type="PANTHER" id="PTHR21339:SF0">
    <property type="entry name" value="S-ADENOSYLMETHIONINE-DEPENDENT NUCLEOTIDE DEHYDRATASE RSAD2"/>
    <property type="match status" value="1"/>
</dbReference>
<dbReference type="GO" id="GO:0051539">
    <property type="term" value="F:4 iron, 4 sulfur cluster binding"/>
    <property type="evidence" value="ECO:0007669"/>
    <property type="project" value="UniProtKB-KW"/>
</dbReference>
<proteinExistence type="predicted"/>
<keyword evidence="2" id="KW-0411">Iron-sulfur</keyword>
<evidence type="ECO:0000256" key="2">
    <source>
        <dbReference type="ARBA" id="ARBA00022485"/>
    </source>
</evidence>
<dbReference type="PANTHER" id="PTHR21339">
    <property type="entry name" value="RADICAL S-ADENOSYL METHIONINE DOMAIN-CONTAINING PROTEIN 2"/>
    <property type="match status" value="1"/>
</dbReference>
<feature type="non-terminal residue" evidence="3">
    <location>
        <position position="1"/>
    </location>
</feature>
<dbReference type="EMBL" id="MSFK01000041">
    <property type="protein sequence ID" value="PWY69645.1"/>
    <property type="molecule type" value="Genomic_DNA"/>
</dbReference>
<gene>
    <name evidence="3" type="ORF">BO94DRAFT_477748</name>
</gene>
<name>A0A317V6I3_9EURO</name>
<dbReference type="RefSeq" id="XP_025462473.1">
    <property type="nucleotide sequence ID" value="XM_025608659.1"/>
</dbReference>
<accession>A0A317V6I3</accession>
<keyword evidence="2" id="KW-0004">4Fe-4S</keyword>
<keyword evidence="2" id="KW-0408">Iron</keyword>
<reference evidence="3 4" key="1">
    <citation type="submission" date="2016-12" db="EMBL/GenBank/DDBJ databases">
        <title>The genomes of Aspergillus section Nigri reveals drivers in fungal speciation.</title>
        <authorList>
            <consortium name="DOE Joint Genome Institute"/>
            <person name="Vesth T.C."/>
            <person name="Nybo J."/>
            <person name="Theobald S."/>
            <person name="Brandl J."/>
            <person name="Frisvad J.C."/>
            <person name="Nielsen K.F."/>
            <person name="Lyhne E.K."/>
            <person name="Kogle M.E."/>
            <person name="Kuo A."/>
            <person name="Riley R."/>
            <person name="Clum A."/>
            <person name="Nolan M."/>
            <person name="Lipzen A."/>
            <person name="Salamov A."/>
            <person name="Henrissat B."/>
            <person name="Wiebenga A."/>
            <person name="De Vries R.P."/>
            <person name="Grigoriev I.V."/>
            <person name="Mortensen U.H."/>
            <person name="Andersen M.R."/>
            <person name="Baker S.E."/>
        </authorList>
    </citation>
    <scope>NUCLEOTIDE SEQUENCE [LARGE SCALE GENOMIC DNA]</scope>
    <source>
        <strain evidence="3 4">CBS 115572</strain>
    </source>
</reference>
<evidence type="ECO:0000256" key="1">
    <source>
        <dbReference type="ARBA" id="ARBA00001966"/>
    </source>
</evidence>